<evidence type="ECO:0000313" key="2">
    <source>
        <dbReference type="Proteomes" id="UP000203507"/>
    </source>
</evidence>
<dbReference type="Proteomes" id="UP000203507">
    <property type="component" value="Segment"/>
</dbReference>
<reference evidence="1" key="1">
    <citation type="journal article" date="2017" name="Vet. Pathol.">
        <title>Ranid Herpesvirus 3 and Proliferative Dermatitis in Free-Ranging Wild Common Frogs (Rana Temporaria).</title>
        <authorList>
            <person name="Origgi F.C."/>
            <person name="Schmidt B.R."/>
            <person name="Lohmann P."/>
            <person name="Otten P."/>
            <person name="Akdesir E."/>
            <person name="Gaschen V."/>
            <person name="Aguilar-Bultet L."/>
            <person name="Wahli T."/>
            <person name="Sattler U."/>
            <person name="Stoffel M.H."/>
        </authorList>
    </citation>
    <scope>NUCLEOTIDE SEQUENCE [LARGE SCALE GENOMIC DNA]</scope>
    <source>
        <strain evidence="1">FO1_2015</strain>
    </source>
</reference>
<dbReference type="KEGG" id="vg:32878194"/>
<accession>A0A1X9T581</accession>
<keyword evidence="2" id="KW-1185">Reference proteome</keyword>
<organism evidence="1">
    <name type="scientific">Ranid herpesvirus 3</name>
    <dbReference type="NCBI Taxonomy" id="1987509"/>
    <lineage>
        <taxon>Viruses</taxon>
        <taxon>Duplodnaviria</taxon>
        <taxon>Heunggongvirae</taxon>
        <taxon>Peploviricota</taxon>
        <taxon>Herviviricetes</taxon>
        <taxon>Herpesvirales</taxon>
        <taxon>Alloherpesviridae</taxon>
        <taxon>Batravirus</taxon>
        <taxon>Batravirus ranidallo3</taxon>
    </lineage>
</organism>
<evidence type="ECO:0000313" key="1">
    <source>
        <dbReference type="EMBL" id="ARR28860.1"/>
    </source>
</evidence>
<sequence length="113" mass="12108">MVKSNPQVMNLSAITMLFRALSLNKTFMISEDLNAIHISCPNLLPSNVGISSWCTGTYSCSLSICSSINIAVGNSDISLLILKVFPRHGVPVTIINGLYATIAAILLSQINNI</sequence>
<dbReference type="EMBL" id="KX832224">
    <property type="protein sequence ID" value="ARR28860.1"/>
    <property type="molecule type" value="Genomic_DNA"/>
</dbReference>
<name>A0A1X9T581_9VIRU</name>
<proteinExistence type="predicted"/>
<dbReference type="RefSeq" id="YP_009362369.1">
    <property type="nucleotide sequence ID" value="NC_034618.1"/>
</dbReference>
<protein>
    <submittedName>
        <fullName evidence="1">Putative toxin-like protein</fullName>
    </submittedName>
</protein>
<dbReference type="GeneID" id="32878194"/>